<accession>A0ABV7Y6E5</accession>
<dbReference type="Proteomes" id="UP001595699">
    <property type="component" value="Unassembled WGS sequence"/>
</dbReference>
<feature type="domain" description="Extensin-like C-terminal" evidence="1">
    <location>
        <begin position="95"/>
        <end position="210"/>
    </location>
</feature>
<dbReference type="InterPro" id="IPR006311">
    <property type="entry name" value="TAT_signal"/>
</dbReference>
<sequence length="292" mass="31233">MAHSSASDRPSRPTRRHLLQGTALTAAALVGGGLFAGPAHASRLIIGPGLEEGVLPPTESNIITPMSPTEALWNEIDGVPTMYIRDGSGVRKPASFRSTFGFYATCETWVRDSLRPLSASQGYSGLSFITSAGAYVNKAGQHGAGTAVDIDEIGWSDGRISRMIGQDWRSGDSATRKRYYAVGATMRIHFHWVLDHTYNTAHHDHFHGDFGGPRPPVLQKGSSSDVGPAQRVLNEFQGAGLAEDDIWGPLTTAAFNTSKSRLGISGDPHTSAASYRAWLEAVARKGFAGVGW</sequence>
<dbReference type="Pfam" id="PF06904">
    <property type="entry name" value="Extensin-like_C"/>
    <property type="match status" value="1"/>
</dbReference>
<name>A0ABV7Y6E5_9ACTN</name>
<gene>
    <name evidence="2" type="ORF">ACFOUW_03860</name>
</gene>
<organism evidence="2 3">
    <name type="scientific">Tenggerimyces flavus</name>
    <dbReference type="NCBI Taxonomy" id="1708749"/>
    <lineage>
        <taxon>Bacteria</taxon>
        <taxon>Bacillati</taxon>
        <taxon>Actinomycetota</taxon>
        <taxon>Actinomycetes</taxon>
        <taxon>Propionibacteriales</taxon>
        <taxon>Nocardioidaceae</taxon>
        <taxon>Tenggerimyces</taxon>
    </lineage>
</organism>
<evidence type="ECO:0000313" key="3">
    <source>
        <dbReference type="Proteomes" id="UP001595699"/>
    </source>
</evidence>
<protein>
    <submittedName>
        <fullName evidence="2">Extensin family protein</fullName>
    </submittedName>
</protein>
<dbReference type="PROSITE" id="PS51318">
    <property type="entry name" value="TAT"/>
    <property type="match status" value="1"/>
</dbReference>
<dbReference type="RefSeq" id="WP_205120213.1">
    <property type="nucleotide sequence ID" value="NZ_JAFBCM010000001.1"/>
</dbReference>
<keyword evidence="3" id="KW-1185">Reference proteome</keyword>
<comment type="caution">
    <text evidence="2">The sequence shown here is derived from an EMBL/GenBank/DDBJ whole genome shotgun (WGS) entry which is preliminary data.</text>
</comment>
<dbReference type="EMBL" id="JBHRZH010000004">
    <property type="protein sequence ID" value="MFC3759959.1"/>
    <property type="molecule type" value="Genomic_DNA"/>
</dbReference>
<evidence type="ECO:0000259" key="1">
    <source>
        <dbReference type="Pfam" id="PF06904"/>
    </source>
</evidence>
<dbReference type="InterPro" id="IPR019546">
    <property type="entry name" value="TAT_signal_bac_arc"/>
</dbReference>
<proteinExistence type="predicted"/>
<evidence type="ECO:0000313" key="2">
    <source>
        <dbReference type="EMBL" id="MFC3759959.1"/>
    </source>
</evidence>
<reference evidence="3" key="1">
    <citation type="journal article" date="2019" name="Int. J. Syst. Evol. Microbiol.">
        <title>The Global Catalogue of Microorganisms (GCM) 10K type strain sequencing project: providing services to taxonomists for standard genome sequencing and annotation.</title>
        <authorList>
            <consortium name="The Broad Institute Genomics Platform"/>
            <consortium name="The Broad Institute Genome Sequencing Center for Infectious Disease"/>
            <person name="Wu L."/>
            <person name="Ma J."/>
        </authorList>
    </citation>
    <scope>NUCLEOTIDE SEQUENCE [LARGE SCALE GENOMIC DNA]</scope>
    <source>
        <strain evidence="3">CGMCC 4.7241</strain>
    </source>
</reference>
<dbReference type="InterPro" id="IPR009683">
    <property type="entry name" value="Extensin-like_C"/>
</dbReference>
<dbReference type="NCBIfam" id="TIGR01409">
    <property type="entry name" value="TAT_signal_seq"/>
    <property type="match status" value="1"/>
</dbReference>